<comment type="caution">
    <text evidence="1">The sequence shown here is derived from an EMBL/GenBank/DDBJ whole genome shotgun (WGS) entry which is preliminary data.</text>
</comment>
<dbReference type="EMBL" id="MFZM01000005">
    <property type="protein sequence ID" value="OGK24608.1"/>
    <property type="molecule type" value="Genomic_DNA"/>
</dbReference>
<name>A0A1F7H0E2_9BACT</name>
<dbReference type="InterPro" id="IPR036439">
    <property type="entry name" value="Dockerin_dom_sf"/>
</dbReference>
<dbReference type="PROSITE" id="PS00018">
    <property type="entry name" value="EF_HAND_1"/>
    <property type="match status" value="2"/>
</dbReference>
<gene>
    <name evidence="1" type="ORF">A3C24_02350</name>
</gene>
<evidence type="ECO:0000313" key="1">
    <source>
        <dbReference type="EMBL" id="OGK24608.1"/>
    </source>
</evidence>
<dbReference type="GO" id="GO:0004553">
    <property type="term" value="F:hydrolase activity, hydrolyzing O-glycosyl compounds"/>
    <property type="evidence" value="ECO:0007669"/>
    <property type="project" value="InterPro"/>
</dbReference>
<evidence type="ECO:0008006" key="3">
    <source>
        <dbReference type="Google" id="ProtNLM"/>
    </source>
</evidence>
<dbReference type="Gene3D" id="1.10.1330.10">
    <property type="entry name" value="Dockerin domain"/>
    <property type="match status" value="1"/>
</dbReference>
<proteinExistence type="predicted"/>
<dbReference type="InterPro" id="IPR018247">
    <property type="entry name" value="EF_Hand_1_Ca_BS"/>
</dbReference>
<evidence type="ECO:0000313" key="2">
    <source>
        <dbReference type="Proteomes" id="UP000177159"/>
    </source>
</evidence>
<dbReference type="Proteomes" id="UP000177159">
    <property type="component" value="Unassembled WGS sequence"/>
</dbReference>
<dbReference type="SUPFAM" id="SSF63446">
    <property type="entry name" value="Type I dockerin domain"/>
    <property type="match status" value="1"/>
</dbReference>
<sequence length="1153" mass="124227">MNRKQGSISGLLLAGISVVAIITAVAGLQLNNRSLNKQVEADTMTADARLIKDSATLTKIKDNQIQIRASFCYAQDLRSGGREEWLVFPNLSNGFVLEDGKTSAHIDSGKIYTGTGFPASCEYSNRDTGEADYDAERGQYFTVTATFPQPLNSDYCPDVYLGYKGFWFQDTNRFAKIILKNHENICTPKVVPSAVPSAPVATNTPTPSPTTPPVATGSIEGKISVYACSQPDAVQLIYCENATCNLSSPLRSSGTSPQEHGIWLTDSNEDNTWIYQYKISKNSNGENLSPEKTYEFKGARAYFANTPYWSEGEDPQNKLRVKTGDKRDFTIDAQKTCGCPFNAVSYIKDVNGNYISALDGKQGLAGTHNNKQRFEKGDFPVPNFPFNHLGNNSGRIDVHYTDLGDFMSVRSFGHDALASVKLIAPGYKVLRQECKSNNPDVSACPTYKNSYSASAQELIQPELFQNLRVTCGTDLDYGWIIEAKPTPTPQPSNKGELEVAVFVTTDGRAPNSCHLRTLRDTVGGNSAWFRSGCEMKLTNKNTGETFEQNIKSYSDKKGQESGGCVGYNFSNLPFGRYELEISVDHESRLDIAKQCTRDELPAPYYRMDNIEITKGEDARNKSYTAVVYQPDRDKCELNVTTGAICDQDGGDKIVRLGPSSFLCCIEEGGSGGGGGGGGGGGSSGGVCPQWCATPEYCRSRGFEPRGLPQGESCGGSNEQWCCPPGTELPGGSGGGADLPGCCDRSLGNSQCPNGQTCSISNGSCRNGFSCDPDSGSGRGPGGGAGQSCSNGQGTCKSACGSGETPFQGPGLCSTGLTCCGTTSTERPAQCGLIYSNAGTCKRETLCPSDCIGASGGGYQCCRFATREGQCRAVGSGRSACSQCDESREDCTVDNASNAAFCCPEANQQQETLPCSNPIKSYGKDTGAFVQCMRDSACSDGICSASNVGSWFCCPKNQPPPPPPSSGGCEKTGYGAHEIPQCHDYCAGKGKTCRIFSEPERSGLYCCGEEPPSTPQPRQQEFCTSMNFAYRERGNEAAAQETCSSVCREFSCTEKRVTYFSDYRPAHWYCCVKYMGRGLASTESLDIDIKDMDFDDNQVINSLDVLFVIEHYAQETVQIKSLEYEKTPDLNHDGTVNALDITYVISAFGTEVGN</sequence>
<dbReference type="InterPro" id="IPR002105">
    <property type="entry name" value="Dockerin_1_rpt"/>
</dbReference>
<reference evidence="1 2" key="1">
    <citation type="journal article" date="2016" name="Nat. Commun.">
        <title>Thousands of microbial genomes shed light on interconnected biogeochemical processes in an aquifer system.</title>
        <authorList>
            <person name="Anantharaman K."/>
            <person name="Brown C.T."/>
            <person name="Hug L.A."/>
            <person name="Sharon I."/>
            <person name="Castelle C.J."/>
            <person name="Probst A.J."/>
            <person name="Thomas B.C."/>
            <person name="Singh A."/>
            <person name="Wilkins M.J."/>
            <person name="Karaoz U."/>
            <person name="Brodie E.L."/>
            <person name="Williams K.H."/>
            <person name="Hubbard S.S."/>
            <person name="Banfield J.F."/>
        </authorList>
    </citation>
    <scope>NUCLEOTIDE SEQUENCE [LARGE SCALE GENOMIC DNA]</scope>
</reference>
<accession>A0A1F7H0E2</accession>
<dbReference type="Pfam" id="PF00404">
    <property type="entry name" value="Dockerin_1"/>
    <property type="match status" value="1"/>
</dbReference>
<protein>
    <recommendedName>
        <fullName evidence="3">Dockerin domain-containing protein</fullName>
    </recommendedName>
</protein>
<organism evidence="1 2">
    <name type="scientific">Candidatus Roizmanbacteria bacterium RIFCSPHIGHO2_02_FULL_37_24</name>
    <dbReference type="NCBI Taxonomy" id="1802037"/>
    <lineage>
        <taxon>Bacteria</taxon>
        <taxon>Candidatus Roizmaniibacteriota</taxon>
    </lineage>
</organism>
<dbReference type="AlphaFoldDB" id="A0A1F7H0E2"/>
<dbReference type="GO" id="GO:0000272">
    <property type="term" value="P:polysaccharide catabolic process"/>
    <property type="evidence" value="ECO:0007669"/>
    <property type="project" value="InterPro"/>
</dbReference>